<dbReference type="EMBL" id="KN818234">
    <property type="protein sequence ID" value="KIL66932.1"/>
    <property type="molecule type" value="Genomic_DNA"/>
</dbReference>
<accession>A0A0C2WYM5</accession>
<feature type="domain" description="Thioester reductase (TE)" evidence="4">
    <location>
        <begin position="721"/>
        <end position="966"/>
    </location>
</feature>
<protein>
    <recommendedName>
        <fullName evidence="7">Carrier domain-containing protein</fullName>
    </recommendedName>
</protein>
<sequence>MPHVIARDSFVRPRISLSYDNDLLDSVKSLPELIEFAATHNKDHIFGLQACSGSDTISWSPITFGQFQRAVEHASEWLIQSRTSAGRIDRADNISPVAVLLNSDITIFLYLAALVRIGTPALLLSPRLSPTAVAHLLNETGASAVLTNAHLYRVADEVRTHLSTDTQRSELNMIVSPTFFDFDQDRHQQASTTPPIFKGHEANDLNAIILHTSGTTGLPKPIYHSQAYILLYATCHRLPPQKEPFRFNVSTLPLYHGFGFLAPCLSLSIGMPFALLPSTTVPTAKSALSALRATGARYMLTVPSILEDILRATDADGLDNLRGLHFLVIGGAPVKASINRSLVRARVNVLNHWGATELGPLTPIEVPQRGYDSRYLVLRSDTDLKLIPADDGSNTFRLVGKPPGWKEAFVVQDFLDPNPQDQTKIRILGRADDLLVLSTGEKVRSTVLEREITNHPAVNDALTFGSGKNQLGLIIELTKGVVASSVSFNSRESTAAAIDKLGFDSFIQKGNNLVDRHARISKEMVILTSEDDKPLKRTDKGTVARKDNYELFAEEIERCYQTLEAGMAAPLPTPDLEAGMALRRTIRNFVCEIGVHLEGKSPDATEFFQAGMDSLQAMQLRNSILGRLRATAGAMNNLPNDFVFTHPSVDKLFLVLSSLFTGAHKAVPKPMTIAEESRIAAMNAMVDKYKHILRTIRNTTSHAKPHPTRGRVSKNAKVVVLTGSTGTLGCSLLARFAKDPTVSKVICLNRPSPIDPRNRQIDQLIKRGVELGAQGWSKVTLIDCNLYEDDLSLDGDAARRLTDVTHIVHNAWPVNFNWTLSSLEPQIKGLVNLIRIAWRSAWHKKRRPVRLMFLSSIAVVGRYPLITADDSATVPECSVGPAFTIEMGYAEAKWVCETLVTMASTLFSGAIRGCNVRIGQVTGSEGLGAWNEMEHIPILIGVSRELGALPVLDGSFSWLPANRVASSVVELLFSQKFLTFYHVENPSRQSCAKVMEAMADIMEELTWQPRPALISYPEWLIRVRQLGNESENVAFPLITFFERDFQRLATGKIVLGTARAVQDSVTMATSGPLERRHFKEYLTYWKSLQVL</sequence>
<evidence type="ECO:0008006" key="7">
    <source>
        <dbReference type="Google" id="ProtNLM"/>
    </source>
</evidence>
<dbReference type="Gene3D" id="1.10.1200.10">
    <property type="entry name" value="ACP-like"/>
    <property type="match status" value="1"/>
</dbReference>
<evidence type="ECO:0000313" key="5">
    <source>
        <dbReference type="EMBL" id="KIL66932.1"/>
    </source>
</evidence>
<dbReference type="InterPro" id="IPR013120">
    <property type="entry name" value="FAR_NAD-bd"/>
</dbReference>
<proteinExistence type="predicted"/>
<dbReference type="PANTHER" id="PTHR43439">
    <property type="entry name" value="PHENYLACETATE-COENZYME A LIGASE"/>
    <property type="match status" value="1"/>
</dbReference>
<dbReference type="SUPFAM" id="SSF56801">
    <property type="entry name" value="Acetyl-CoA synthetase-like"/>
    <property type="match status" value="1"/>
</dbReference>
<dbReference type="Gene3D" id="3.40.50.720">
    <property type="entry name" value="NAD(P)-binding Rossmann-like Domain"/>
    <property type="match status" value="1"/>
</dbReference>
<dbReference type="AlphaFoldDB" id="A0A0C2WYM5"/>
<dbReference type="HOGENOM" id="CLU_002220_2_1_1"/>
<dbReference type="SUPFAM" id="SSF51735">
    <property type="entry name" value="NAD(P)-binding Rossmann-fold domains"/>
    <property type="match status" value="1"/>
</dbReference>
<dbReference type="InterPro" id="IPR051414">
    <property type="entry name" value="Adenylate-forming_Reductase"/>
</dbReference>
<dbReference type="SUPFAM" id="SSF47336">
    <property type="entry name" value="ACP-like"/>
    <property type="match status" value="1"/>
</dbReference>
<dbReference type="InterPro" id="IPR036291">
    <property type="entry name" value="NAD(P)-bd_dom_sf"/>
</dbReference>
<dbReference type="InterPro" id="IPR020845">
    <property type="entry name" value="AMP-binding_CS"/>
</dbReference>
<reference evidence="5 6" key="1">
    <citation type="submission" date="2014-04" db="EMBL/GenBank/DDBJ databases">
        <title>Evolutionary Origins and Diversification of the Mycorrhizal Mutualists.</title>
        <authorList>
            <consortium name="DOE Joint Genome Institute"/>
            <consortium name="Mycorrhizal Genomics Consortium"/>
            <person name="Kohler A."/>
            <person name="Kuo A."/>
            <person name="Nagy L.G."/>
            <person name="Floudas D."/>
            <person name="Copeland A."/>
            <person name="Barry K.W."/>
            <person name="Cichocki N."/>
            <person name="Veneault-Fourrey C."/>
            <person name="LaButti K."/>
            <person name="Lindquist E.A."/>
            <person name="Lipzen A."/>
            <person name="Lundell T."/>
            <person name="Morin E."/>
            <person name="Murat C."/>
            <person name="Riley R."/>
            <person name="Ohm R."/>
            <person name="Sun H."/>
            <person name="Tunlid A."/>
            <person name="Henrissat B."/>
            <person name="Grigoriev I.V."/>
            <person name="Hibbett D.S."/>
            <person name="Martin F."/>
        </authorList>
    </citation>
    <scope>NUCLEOTIDE SEQUENCE [LARGE SCALE GENOMIC DNA]</scope>
    <source>
        <strain evidence="5 6">Koide BX008</strain>
    </source>
</reference>
<dbReference type="Proteomes" id="UP000054549">
    <property type="component" value="Unassembled WGS sequence"/>
</dbReference>
<evidence type="ECO:0000259" key="3">
    <source>
        <dbReference type="Pfam" id="PF00501"/>
    </source>
</evidence>
<dbReference type="Pfam" id="PF00501">
    <property type="entry name" value="AMP-binding"/>
    <property type="match status" value="1"/>
</dbReference>
<keyword evidence="1" id="KW-0596">Phosphopantetheine</keyword>
<dbReference type="Gene3D" id="3.40.50.12780">
    <property type="entry name" value="N-terminal domain of ligase-like"/>
    <property type="match status" value="1"/>
</dbReference>
<dbReference type="InterPro" id="IPR042099">
    <property type="entry name" value="ANL_N_sf"/>
</dbReference>
<evidence type="ECO:0000313" key="6">
    <source>
        <dbReference type="Proteomes" id="UP000054549"/>
    </source>
</evidence>
<dbReference type="InterPro" id="IPR036736">
    <property type="entry name" value="ACP-like_sf"/>
</dbReference>
<keyword evidence="2" id="KW-0597">Phosphoprotein</keyword>
<evidence type="ECO:0000256" key="1">
    <source>
        <dbReference type="ARBA" id="ARBA00022450"/>
    </source>
</evidence>
<dbReference type="InParanoid" id="A0A0C2WYM5"/>
<dbReference type="Pfam" id="PF07993">
    <property type="entry name" value="NAD_binding_4"/>
    <property type="match status" value="1"/>
</dbReference>
<evidence type="ECO:0000259" key="4">
    <source>
        <dbReference type="Pfam" id="PF07993"/>
    </source>
</evidence>
<dbReference type="OrthoDB" id="429813at2759"/>
<dbReference type="STRING" id="946122.A0A0C2WYM5"/>
<feature type="domain" description="AMP-dependent synthetase/ligase" evidence="3">
    <location>
        <begin position="59"/>
        <end position="367"/>
    </location>
</feature>
<gene>
    <name evidence="5" type="ORF">M378DRAFT_74716</name>
</gene>
<dbReference type="InterPro" id="IPR000873">
    <property type="entry name" value="AMP-dep_synth/lig_dom"/>
</dbReference>
<evidence type="ECO:0000256" key="2">
    <source>
        <dbReference type="ARBA" id="ARBA00022553"/>
    </source>
</evidence>
<dbReference type="PANTHER" id="PTHR43439:SF2">
    <property type="entry name" value="ENZYME, PUTATIVE (JCVI)-RELATED"/>
    <property type="match status" value="1"/>
</dbReference>
<organism evidence="5 6">
    <name type="scientific">Amanita muscaria (strain Koide BX008)</name>
    <dbReference type="NCBI Taxonomy" id="946122"/>
    <lineage>
        <taxon>Eukaryota</taxon>
        <taxon>Fungi</taxon>
        <taxon>Dikarya</taxon>
        <taxon>Basidiomycota</taxon>
        <taxon>Agaricomycotina</taxon>
        <taxon>Agaricomycetes</taxon>
        <taxon>Agaricomycetidae</taxon>
        <taxon>Agaricales</taxon>
        <taxon>Pluteineae</taxon>
        <taxon>Amanitaceae</taxon>
        <taxon>Amanita</taxon>
    </lineage>
</organism>
<dbReference type="Pfam" id="PF23562">
    <property type="entry name" value="AMP-binding_C_3"/>
    <property type="match status" value="1"/>
</dbReference>
<keyword evidence="6" id="KW-1185">Reference proteome</keyword>
<name>A0A0C2WYM5_AMAMK</name>
<dbReference type="PROSITE" id="PS00455">
    <property type="entry name" value="AMP_BINDING"/>
    <property type="match status" value="1"/>
</dbReference>
<dbReference type="InterPro" id="IPR006162">
    <property type="entry name" value="Ppantetheine_attach_site"/>
</dbReference>
<dbReference type="PROSITE" id="PS00012">
    <property type="entry name" value="PHOSPHOPANTETHEINE"/>
    <property type="match status" value="1"/>
</dbReference>